<dbReference type="STRING" id="60517.A0A0R3W006"/>
<reference evidence="1" key="1">
    <citation type="submission" date="2017-02" db="UniProtKB">
        <authorList>
            <consortium name="WormBaseParasite"/>
        </authorList>
    </citation>
    <scope>IDENTIFICATION</scope>
</reference>
<accession>A0A0R3W006</accession>
<protein>
    <submittedName>
        <fullName evidence="1">Integron gene cassette protein</fullName>
    </submittedName>
</protein>
<name>A0A0R3W006_TAEAS</name>
<dbReference type="WBParaSite" id="TASK_0000300001-mRNA-1">
    <property type="protein sequence ID" value="TASK_0000300001-mRNA-1"/>
    <property type="gene ID" value="TASK_0000300001"/>
</dbReference>
<organism evidence="1">
    <name type="scientific">Taenia asiatica</name>
    <name type="common">Asian tapeworm</name>
    <dbReference type="NCBI Taxonomy" id="60517"/>
    <lineage>
        <taxon>Eukaryota</taxon>
        <taxon>Metazoa</taxon>
        <taxon>Spiralia</taxon>
        <taxon>Lophotrochozoa</taxon>
        <taxon>Platyhelminthes</taxon>
        <taxon>Cestoda</taxon>
        <taxon>Eucestoda</taxon>
        <taxon>Cyclophyllidea</taxon>
        <taxon>Taeniidae</taxon>
        <taxon>Taenia</taxon>
    </lineage>
</organism>
<proteinExistence type="predicted"/>
<sequence>LAPMPIGRDSKSQKVAIGVLDVFDFVQDKDTVSGKWCLGRFPGGHSVDKPCPWEGCAVTDVSHLEGVGLSARVVCCISSAQRCDSAILVAAAWEAENACPVANFVLGLVQLNNVVTVPPG</sequence>
<dbReference type="AlphaFoldDB" id="A0A0R3W006"/>
<evidence type="ECO:0000313" key="1">
    <source>
        <dbReference type="WBParaSite" id="TASK_0000300001-mRNA-1"/>
    </source>
</evidence>